<dbReference type="PANTHER" id="PTHR46009">
    <property type="entry name" value="VACUOLAR PROTEIN SORTING-ASSOCIATED PROTEIN VTA1 HOMOLOG"/>
    <property type="match status" value="1"/>
</dbReference>
<evidence type="ECO:0008006" key="6">
    <source>
        <dbReference type="Google" id="ProtNLM"/>
    </source>
</evidence>
<keyword evidence="5" id="KW-1185">Reference proteome</keyword>
<reference evidence="4" key="1">
    <citation type="submission" date="2021-06" db="EMBL/GenBank/DDBJ databases">
        <authorList>
            <person name="Hodson N. C."/>
            <person name="Mongue J. A."/>
            <person name="Jaron S. K."/>
        </authorList>
    </citation>
    <scope>NUCLEOTIDE SEQUENCE</scope>
</reference>
<dbReference type="OrthoDB" id="391137at2759"/>
<accession>A0A8J2P7C5</accession>
<dbReference type="InterPro" id="IPR044538">
    <property type="entry name" value="Vta1-like"/>
</dbReference>
<dbReference type="GO" id="GO:0032511">
    <property type="term" value="P:late endosome to vacuole transport via multivesicular body sorting pathway"/>
    <property type="evidence" value="ECO:0007669"/>
    <property type="project" value="InterPro"/>
</dbReference>
<comment type="caution">
    <text evidence="4">The sequence shown here is derived from an EMBL/GenBank/DDBJ whole genome shotgun (WGS) entry which is preliminary data.</text>
</comment>
<proteinExistence type="predicted"/>
<dbReference type="PANTHER" id="PTHR46009:SF1">
    <property type="entry name" value="VACUOLAR PROTEIN SORTING-ASSOCIATED PROTEIN VTA1 HOMOLOG"/>
    <property type="match status" value="1"/>
</dbReference>
<dbReference type="GO" id="GO:0005771">
    <property type="term" value="C:multivesicular body"/>
    <property type="evidence" value="ECO:0007669"/>
    <property type="project" value="TreeGrafter"/>
</dbReference>
<name>A0A8J2P7C5_9HEXA</name>
<evidence type="ECO:0000313" key="4">
    <source>
        <dbReference type="EMBL" id="CAG7728702.1"/>
    </source>
</evidence>
<dbReference type="Pfam" id="PF18097">
    <property type="entry name" value="Vta1_C"/>
    <property type="match status" value="1"/>
</dbReference>
<evidence type="ECO:0000256" key="1">
    <source>
        <dbReference type="SAM" id="MobiDB-lite"/>
    </source>
</evidence>
<evidence type="ECO:0000259" key="2">
    <source>
        <dbReference type="Pfam" id="PF04652"/>
    </source>
</evidence>
<organism evidence="4 5">
    <name type="scientific">Allacma fusca</name>
    <dbReference type="NCBI Taxonomy" id="39272"/>
    <lineage>
        <taxon>Eukaryota</taxon>
        <taxon>Metazoa</taxon>
        <taxon>Ecdysozoa</taxon>
        <taxon>Arthropoda</taxon>
        <taxon>Hexapoda</taxon>
        <taxon>Collembola</taxon>
        <taxon>Symphypleona</taxon>
        <taxon>Sminthuridae</taxon>
        <taxon>Allacma</taxon>
    </lineage>
</organism>
<evidence type="ECO:0000259" key="3">
    <source>
        <dbReference type="Pfam" id="PF18097"/>
    </source>
</evidence>
<protein>
    <recommendedName>
        <fullName evidence="6">Vacuolar protein</fullName>
    </recommendedName>
</protein>
<dbReference type="Proteomes" id="UP000708208">
    <property type="component" value="Unassembled WGS sequence"/>
</dbReference>
<evidence type="ECO:0000313" key="5">
    <source>
        <dbReference type="Proteomes" id="UP000708208"/>
    </source>
</evidence>
<sequence length="293" mass="32592">MAFKCPPVPQSLKALNHYLKVASEHETRDPVVAYWARFYAVQLGLTIDKSSPEAKMLLFSIVDWLEKRKKELNDEAINTEAVGEAHIENYAVKIFSWADGQERNSVHNKNVVKAFYSAGILFDILSNFTKELSEDFEKMRKYAKWRAAYIHNCLKNGEVPEVPAETSYDYDEGAQDLVGPDAGQGTSQGGWNFPPPAAPPQVSSPTQPPDNNYFAPLQPQPQIPAQTPQSSYIPFEIPAASVSTSALPVETITKAQKYCKWASSALNFDDVPTAIVNLRKALVLLQTGEELQE</sequence>
<dbReference type="InterPro" id="IPR039431">
    <property type="entry name" value="Vta1/CALS_N"/>
</dbReference>
<dbReference type="InterPro" id="IPR041212">
    <property type="entry name" value="Vta1_C"/>
</dbReference>
<dbReference type="EMBL" id="CAJVCH010167064">
    <property type="protein sequence ID" value="CAG7728702.1"/>
    <property type="molecule type" value="Genomic_DNA"/>
</dbReference>
<dbReference type="AlphaFoldDB" id="A0A8J2P7C5"/>
<feature type="domain" description="Vta1 C-terminal" evidence="3">
    <location>
        <begin position="250"/>
        <end position="286"/>
    </location>
</feature>
<feature type="domain" description="Vta1/callose synthase N-terminal" evidence="2">
    <location>
        <begin position="15"/>
        <end position="156"/>
    </location>
</feature>
<gene>
    <name evidence="4" type="ORF">AFUS01_LOCUS17463</name>
</gene>
<feature type="region of interest" description="Disordered" evidence="1">
    <location>
        <begin position="172"/>
        <end position="228"/>
    </location>
</feature>
<dbReference type="Pfam" id="PF04652">
    <property type="entry name" value="Vta1"/>
    <property type="match status" value="1"/>
</dbReference>